<keyword evidence="4" id="KW-0862">Zinc</keyword>
<dbReference type="InterPro" id="IPR006680">
    <property type="entry name" value="Amidohydro-rel"/>
</dbReference>
<dbReference type="Gene3D" id="3.20.20.140">
    <property type="entry name" value="Metal-dependent hydrolases"/>
    <property type="match status" value="1"/>
</dbReference>
<feature type="domain" description="Amidohydrolase-related" evidence="5">
    <location>
        <begin position="60"/>
        <end position="423"/>
    </location>
</feature>
<proteinExistence type="predicted"/>
<keyword evidence="2" id="KW-0479">Metal-binding</keyword>
<dbReference type="PANTHER" id="PTHR11271">
    <property type="entry name" value="GUANINE DEAMINASE"/>
    <property type="match status" value="1"/>
</dbReference>
<dbReference type="RefSeq" id="WP_121586396.1">
    <property type="nucleotide sequence ID" value="NZ_RCHT01000005.1"/>
</dbReference>
<accession>A0A498CNT0</accession>
<protein>
    <submittedName>
        <fullName evidence="6">Guanine deaminase</fullName>
    </submittedName>
</protein>
<dbReference type="GO" id="GO:0008892">
    <property type="term" value="F:guanine deaminase activity"/>
    <property type="evidence" value="ECO:0007669"/>
    <property type="project" value="TreeGrafter"/>
</dbReference>
<evidence type="ECO:0000256" key="4">
    <source>
        <dbReference type="ARBA" id="ARBA00022833"/>
    </source>
</evidence>
<evidence type="ECO:0000259" key="5">
    <source>
        <dbReference type="Pfam" id="PF01979"/>
    </source>
</evidence>
<name>A0A498CNT0_9FIRM</name>
<dbReference type="AlphaFoldDB" id="A0A498CNT0"/>
<dbReference type="InterPro" id="IPR032466">
    <property type="entry name" value="Metal_Hydrolase"/>
</dbReference>
<evidence type="ECO:0000313" key="7">
    <source>
        <dbReference type="Proteomes" id="UP000276301"/>
    </source>
</evidence>
<dbReference type="GO" id="GO:0008270">
    <property type="term" value="F:zinc ion binding"/>
    <property type="evidence" value="ECO:0007669"/>
    <property type="project" value="TreeGrafter"/>
</dbReference>
<dbReference type="Proteomes" id="UP000276301">
    <property type="component" value="Unassembled WGS sequence"/>
</dbReference>
<evidence type="ECO:0000256" key="1">
    <source>
        <dbReference type="ARBA" id="ARBA00001947"/>
    </source>
</evidence>
<comment type="caution">
    <text evidence="6">The sequence shown here is derived from an EMBL/GenBank/DDBJ whole genome shotgun (WGS) entry which is preliminary data.</text>
</comment>
<dbReference type="EMBL" id="RCHT01000005">
    <property type="protein sequence ID" value="RLL12745.1"/>
    <property type="molecule type" value="Genomic_DNA"/>
</dbReference>
<dbReference type="InterPro" id="IPR051607">
    <property type="entry name" value="Metallo-dep_hydrolases"/>
</dbReference>
<dbReference type="GO" id="GO:0005829">
    <property type="term" value="C:cytosol"/>
    <property type="evidence" value="ECO:0007669"/>
    <property type="project" value="TreeGrafter"/>
</dbReference>
<gene>
    <name evidence="6" type="ORF">D4A47_04860</name>
</gene>
<evidence type="ECO:0000256" key="2">
    <source>
        <dbReference type="ARBA" id="ARBA00022723"/>
    </source>
</evidence>
<keyword evidence="7" id="KW-1185">Reference proteome</keyword>
<dbReference type="SUPFAM" id="SSF51338">
    <property type="entry name" value="Composite domain of metallo-dependent hydrolases"/>
    <property type="match status" value="1"/>
</dbReference>
<organism evidence="6 7">
    <name type="scientific">Anaerotruncus massiliensis</name>
    <name type="common">ex Liu et al. 2021</name>
    <dbReference type="NCBI Taxonomy" id="2321404"/>
    <lineage>
        <taxon>Bacteria</taxon>
        <taxon>Bacillati</taxon>
        <taxon>Bacillota</taxon>
        <taxon>Clostridia</taxon>
        <taxon>Eubacteriales</taxon>
        <taxon>Oscillospiraceae</taxon>
        <taxon>Anaerotruncus</taxon>
    </lineage>
</organism>
<keyword evidence="3" id="KW-0378">Hydrolase</keyword>
<dbReference type="Gene3D" id="2.30.40.10">
    <property type="entry name" value="Urease, subunit C, domain 1"/>
    <property type="match status" value="1"/>
</dbReference>
<reference evidence="6 7" key="1">
    <citation type="submission" date="2018-10" db="EMBL/GenBank/DDBJ databases">
        <title>Anaerotruncus faecis sp. nov., isolated from human feces.</title>
        <authorList>
            <person name="Wang Y.-J."/>
        </authorList>
    </citation>
    <scope>NUCLEOTIDE SEQUENCE [LARGE SCALE GENOMIC DNA]</scope>
    <source>
        <strain evidence="6 7">22A2-44</strain>
    </source>
</reference>
<dbReference type="Pfam" id="PF01979">
    <property type="entry name" value="Amidohydro_1"/>
    <property type="match status" value="1"/>
</dbReference>
<evidence type="ECO:0000256" key="3">
    <source>
        <dbReference type="ARBA" id="ARBA00022801"/>
    </source>
</evidence>
<sequence>MLEKTTFALRGHILHTPTPRAIVCMPESYLVCEEGKTAGVFTELPERFKGIPVEDCGDRLVIPGLVDLHLHAPQYSFRALGMDLELLDWLNTHTFPEEAKYADPAYAGRAYRIFADDLAVSPTTRAAVFGTIHRPATELLMDLIEETGVRALVGKVNMDRNSPDILREESAAASLEDTARWISETKGKYRNVAPILTPRFTPSCTDELMEGLGKLQRETGLPVQSHLSENFSEIAWVKELCPWSGCYGGAYDRFGLFGGDAPTIMAHCVHSTGEEIDLMQARGVFIAHCAQSNTNLASGVAPVRAYLDRGMKVGLGTDIAGGFSLSVFRAMADAVQASKLRWRLLDDSLRPLTVPEAFYLGTKGGGEFFGKVGSFEEGYEFDAVVLDDSGFPHPQALTPVERLERILYLDDGRCVRGKYVAGARVR</sequence>
<dbReference type="SUPFAM" id="SSF51556">
    <property type="entry name" value="Metallo-dependent hydrolases"/>
    <property type="match status" value="1"/>
</dbReference>
<dbReference type="PANTHER" id="PTHR11271:SF6">
    <property type="entry name" value="GUANINE DEAMINASE"/>
    <property type="match status" value="1"/>
</dbReference>
<evidence type="ECO:0000313" key="6">
    <source>
        <dbReference type="EMBL" id="RLL12745.1"/>
    </source>
</evidence>
<comment type="cofactor">
    <cofactor evidence="1">
        <name>Zn(2+)</name>
        <dbReference type="ChEBI" id="CHEBI:29105"/>
    </cofactor>
</comment>
<dbReference type="InterPro" id="IPR011059">
    <property type="entry name" value="Metal-dep_hydrolase_composite"/>
</dbReference>
<dbReference type="GO" id="GO:0046098">
    <property type="term" value="P:guanine metabolic process"/>
    <property type="evidence" value="ECO:0007669"/>
    <property type="project" value="TreeGrafter"/>
</dbReference>